<feature type="domain" description="Reductase C-terminal" evidence="6">
    <location>
        <begin position="321"/>
        <end position="404"/>
    </location>
</feature>
<sequence>MSGLVVVGASYAGIQAALSARDSGYAERITVVADDHLLPYQRPPLSKDFLLDKVKQDGLVLRDDAFFKLKQIDLILETRVHAIDRRARQLSINGSTTLDFDKLFIGTGSHARRLAIPGSTLDGVCYLRSIGDAIDLKERLRNAAEIVIVGGGFIGLEVAASASKLGKKVTVIESASRLLERAVSPVVSQFLLDLHTRHGVDVRLNEGVAEIEDHNGRAGVVRTRSGARLRADLVLVGIGGVPNDQLARDAQLNCTDGIVVDDHGLTSDPAIYAAGDCANHYNAHAQGWLRLESVQNAQDQAKAAGLAIAGKTGPYDSVPRFWSDQYEAKLQTVGISRNFDRQAVRGSLEDGQFSVFYYRRDKLCAVDSVNRAGDQMAARRLISGGVSPSPEQAADLSFDFKSLLTTIKAVGA</sequence>
<dbReference type="InterPro" id="IPR023753">
    <property type="entry name" value="FAD/NAD-binding_dom"/>
</dbReference>
<dbReference type="InterPro" id="IPR036188">
    <property type="entry name" value="FAD/NAD-bd_sf"/>
</dbReference>
<dbReference type="PRINTS" id="PR00368">
    <property type="entry name" value="FADPNR"/>
</dbReference>
<reference evidence="7" key="1">
    <citation type="submission" date="2020-02" db="EMBL/GenBank/DDBJ databases">
        <title>Draft genome sequence of Candidatus Afipia apatlaquensis IBT-C3, a potential strain for decolorization of textile dyes.</title>
        <authorList>
            <person name="Sanchez-Reyes A."/>
            <person name="Breton-Deval L."/>
            <person name="Mangelson H."/>
            <person name="Sanchez-Flores A."/>
        </authorList>
    </citation>
    <scope>NUCLEOTIDE SEQUENCE [LARGE SCALE GENOMIC DNA]</scope>
    <source>
        <strain evidence="7">IBT-C3</strain>
    </source>
</reference>
<dbReference type="AlphaFoldDB" id="A0A7C9VMW5"/>
<accession>A0A7C9VMW5</accession>
<comment type="caution">
    <text evidence="7">The sequence shown here is derived from an EMBL/GenBank/DDBJ whole genome shotgun (WGS) entry which is preliminary data.</text>
</comment>
<dbReference type="SUPFAM" id="SSF51905">
    <property type="entry name" value="FAD/NAD(P)-binding domain"/>
    <property type="match status" value="1"/>
</dbReference>
<feature type="domain" description="FAD/NAD(P)-binding" evidence="5">
    <location>
        <begin position="4"/>
        <end position="301"/>
    </location>
</feature>
<keyword evidence="3" id="KW-0274">FAD</keyword>
<dbReference type="Pfam" id="PF14759">
    <property type="entry name" value="Reductase_C"/>
    <property type="match status" value="1"/>
</dbReference>
<evidence type="ECO:0000259" key="6">
    <source>
        <dbReference type="Pfam" id="PF14759"/>
    </source>
</evidence>
<dbReference type="PANTHER" id="PTHR43557:SF2">
    <property type="entry name" value="RIESKE DOMAIN-CONTAINING PROTEIN-RELATED"/>
    <property type="match status" value="1"/>
</dbReference>
<organism evidence="7 8">
    <name type="scientific">Candidatus Afipia apatlaquensis</name>
    <dbReference type="NCBI Taxonomy" id="2712852"/>
    <lineage>
        <taxon>Bacteria</taxon>
        <taxon>Pseudomonadati</taxon>
        <taxon>Pseudomonadota</taxon>
        <taxon>Alphaproteobacteria</taxon>
        <taxon>Hyphomicrobiales</taxon>
        <taxon>Nitrobacteraceae</taxon>
        <taxon>Afipia</taxon>
    </lineage>
</organism>
<dbReference type="PRINTS" id="PR00411">
    <property type="entry name" value="PNDRDTASEI"/>
</dbReference>
<evidence type="ECO:0000259" key="5">
    <source>
        <dbReference type="Pfam" id="PF07992"/>
    </source>
</evidence>
<keyword evidence="2" id="KW-0285">Flavoprotein</keyword>
<dbReference type="Proteomes" id="UP000480266">
    <property type="component" value="Unassembled WGS sequence"/>
</dbReference>
<evidence type="ECO:0000256" key="1">
    <source>
        <dbReference type="ARBA" id="ARBA00001974"/>
    </source>
</evidence>
<evidence type="ECO:0000256" key="3">
    <source>
        <dbReference type="ARBA" id="ARBA00022827"/>
    </source>
</evidence>
<dbReference type="GO" id="GO:0016651">
    <property type="term" value="F:oxidoreductase activity, acting on NAD(P)H"/>
    <property type="evidence" value="ECO:0007669"/>
    <property type="project" value="TreeGrafter"/>
</dbReference>
<proteinExistence type="predicted"/>
<name>A0A7C9VMW5_9BRAD</name>
<evidence type="ECO:0000313" key="7">
    <source>
        <dbReference type="EMBL" id="NGX97332.1"/>
    </source>
</evidence>
<dbReference type="GO" id="GO:0005737">
    <property type="term" value="C:cytoplasm"/>
    <property type="evidence" value="ECO:0007669"/>
    <property type="project" value="TreeGrafter"/>
</dbReference>
<evidence type="ECO:0000313" key="8">
    <source>
        <dbReference type="Proteomes" id="UP000480266"/>
    </source>
</evidence>
<dbReference type="EMBL" id="JAAMRR010001000">
    <property type="protein sequence ID" value="NGX97332.1"/>
    <property type="molecule type" value="Genomic_DNA"/>
</dbReference>
<protein>
    <submittedName>
        <fullName evidence="7">FAD-dependent oxidoreductase</fullName>
    </submittedName>
</protein>
<keyword evidence="8" id="KW-1185">Reference proteome</keyword>
<keyword evidence="4" id="KW-0560">Oxidoreductase</keyword>
<evidence type="ECO:0000256" key="4">
    <source>
        <dbReference type="ARBA" id="ARBA00023002"/>
    </source>
</evidence>
<dbReference type="PANTHER" id="PTHR43557">
    <property type="entry name" value="APOPTOSIS-INDUCING FACTOR 1"/>
    <property type="match status" value="1"/>
</dbReference>
<dbReference type="SUPFAM" id="SSF55424">
    <property type="entry name" value="FAD/NAD-linked reductases, dimerisation (C-terminal) domain"/>
    <property type="match status" value="1"/>
</dbReference>
<evidence type="ECO:0000256" key="2">
    <source>
        <dbReference type="ARBA" id="ARBA00022630"/>
    </source>
</evidence>
<gene>
    <name evidence="7" type="ORF">G4V63_19630</name>
</gene>
<dbReference type="InterPro" id="IPR016156">
    <property type="entry name" value="FAD/NAD-linked_Rdtase_dimer_sf"/>
</dbReference>
<dbReference type="InterPro" id="IPR050446">
    <property type="entry name" value="FAD-oxidoreductase/Apoptosis"/>
</dbReference>
<dbReference type="InterPro" id="IPR028202">
    <property type="entry name" value="Reductase_C"/>
</dbReference>
<dbReference type="Pfam" id="PF07992">
    <property type="entry name" value="Pyr_redox_2"/>
    <property type="match status" value="1"/>
</dbReference>
<dbReference type="Gene3D" id="3.30.390.30">
    <property type="match status" value="1"/>
</dbReference>
<dbReference type="Gene3D" id="3.50.50.60">
    <property type="entry name" value="FAD/NAD(P)-binding domain"/>
    <property type="match status" value="2"/>
</dbReference>
<comment type="cofactor">
    <cofactor evidence="1">
        <name>FAD</name>
        <dbReference type="ChEBI" id="CHEBI:57692"/>
    </cofactor>
</comment>